<dbReference type="AlphaFoldDB" id="A0A7K1FJJ7"/>
<dbReference type="PANTHER" id="PTHR38600:SF2">
    <property type="entry name" value="SLL0088 PROTEIN"/>
    <property type="match status" value="1"/>
</dbReference>
<dbReference type="GO" id="GO:0003700">
    <property type="term" value="F:DNA-binding transcription factor activity"/>
    <property type="evidence" value="ECO:0007669"/>
    <property type="project" value="InterPro"/>
</dbReference>
<dbReference type="InterPro" id="IPR036388">
    <property type="entry name" value="WH-like_DNA-bd_sf"/>
</dbReference>
<dbReference type="InterPro" id="IPR036390">
    <property type="entry name" value="WH_DNA-bd_sf"/>
</dbReference>
<protein>
    <submittedName>
        <fullName evidence="2">Metalloregulator ArsR/SmtB family transcription factor</fullName>
    </submittedName>
</protein>
<gene>
    <name evidence="2" type="ORF">GIS00_10110</name>
</gene>
<dbReference type="Proteomes" id="UP000460221">
    <property type="component" value="Unassembled WGS sequence"/>
</dbReference>
<dbReference type="Pfam" id="PF12840">
    <property type="entry name" value="HTH_20"/>
    <property type="match status" value="1"/>
</dbReference>
<dbReference type="SUPFAM" id="SSF46785">
    <property type="entry name" value="Winged helix' DNA-binding domain"/>
    <property type="match status" value="1"/>
</dbReference>
<dbReference type="SMART" id="SM00418">
    <property type="entry name" value="HTH_ARSR"/>
    <property type="match status" value="1"/>
</dbReference>
<comment type="caution">
    <text evidence="2">The sequence shown here is derived from an EMBL/GenBank/DDBJ whole genome shotgun (WGS) entry which is preliminary data.</text>
</comment>
<dbReference type="PRINTS" id="PR00778">
    <property type="entry name" value="HTHARSR"/>
</dbReference>
<reference evidence="2 3" key="1">
    <citation type="submission" date="2019-11" db="EMBL/GenBank/DDBJ databases">
        <authorList>
            <person name="Jiang L.-Q."/>
        </authorList>
    </citation>
    <scope>NUCLEOTIDE SEQUENCE [LARGE SCALE GENOMIC DNA]</scope>
    <source>
        <strain evidence="2 3">YIM 132087</strain>
    </source>
</reference>
<name>A0A7K1FJJ7_9ACTN</name>
<proteinExistence type="predicted"/>
<evidence type="ECO:0000313" key="3">
    <source>
        <dbReference type="Proteomes" id="UP000460221"/>
    </source>
</evidence>
<organism evidence="2 3">
    <name type="scientific">Nakamurella alba</name>
    <dbReference type="NCBI Taxonomy" id="2665158"/>
    <lineage>
        <taxon>Bacteria</taxon>
        <taxon>Bacillati</taxon>
        <taxon>Actinomycetota</taxon>
        <taxon>Actinomycetes</taxon>
        <taxon>Nakamurellales</taxon>
        <taxon>Nakamurellaceae</taxon>
        <taxon>Nakamurella</taxon>
    </lineage>
</organism>
<evidence type="ECO:0000313" key="2">
    <source>
        <dbReference type="EMBL" id="MTD14301.1"/>
    </source>
</evidence>
<evidence type="ECO:0000259" key="1">
    <source>
        <dbReference type="PROSITE" id="PS50987"/>
    </source>
</evidence>
<keyword evidence="3" id="KW-1185">Reference proteome</keyword>
<dbReference type="EMBL" id="WLYK01000002">
    <property type="protein sequence ID" value="MTD14301.1"/>
    <property type="molecule type" value="Genomic_DNA"/>
</dbReference>
<dbReference type="InterPro" id="IPR011991">
    <property type="entry name" value="ArsR-like_HTH"/>
</dbReference>
<sequence length="97" mass="10185">MFAALGDDTRWGVLQAVGDSARSASALAKVLPVTRQAIARHLAVLEQAGLVEQVPVGREIRYRAVGATLSAAAHRLAAIGAAWDEQLAAIKRIAESL</sequence>
<feature type="domain" description="HTH arsR-type" evidence="1">
    <location>
        <begin position="1"/>
        <end position="84"/>
    </location>
</feature>
<dbReference type="PANTHER" id="PTHR38600">
    <property type="entry name" value="TRANSCRIPTIONAL REGULATORY PROTEIN"/>
    <property type="match status" value="1"/>
</dbReference>
<dbReference type="Gene3D" id="1.10.10.10">
    <property type="entry name" value="Winged helix-like DNA-binding domain superfamily/Winged helix DNA-binding domain"/>
    <property type="match status" value="1"/>
</dbReference>
<dbReference type="PROSITE" id="PS50987">
    <property type="entry name" value="HTH_ARSR_2"/>
    <property type="match status" value="1"/>
</dbReference>
<dbReference type="InterPro" id="IPR001845">
    <property type="entry name" value="HTH_ArsR_DNA-bd_dom"/>
</dbReference>
<dbReference type="NCBIfam" id="NF033788">
    <property type="entry name" value="HTH_metalloreg"/>
    <property type="match status" value="1"/>
</dbReference>
<accession>A0A7K1FJJ7</accession>
<dbReference type="CDD" id="cd00090">
    <property type="entry name" value="HTH_ARSR"/>
    <property type="match status" value="1"/>
</dbReference>